<dbReference type="RefSeq" id="WP_043909304.1">
    <property type="nucleotide sequence ID" value="NZ_CP018728.1"/>
</dbReference>
<dbReference type="AlphaFoldDB" id="A0A6V7BYI1"/>
<dbReference type="Pfam" id="PF07791">
    <property type="entry name" value="Imm11"/>
    <property type="match status" value="1"/>
</dbReference>
<gene>
    <name evidence="2" type="ORF">CFBP8129_07960</name>
</gene>
<feature type="domain" description="Immunity MXAN-0049 protein" evidence="1">
    <location>
        <begin position="16"/>
        <end position="216"/>
    </location>
</feature>
<name>A0A6V7BYI1_9XANT</name>
<dbReference type="EMBL" id="LR828253">
    <property type="protein sequence ID" value="CAD0307298.1"/>
    <property type="molecule type" value="Genomic_DNA"/>
</dbReference>
<accession>A0A6V7BYI1</accession>
<protein>
    <recommendedName>
        <fullName evidence="1">Immunity MXAN-0049 protein domain-containing protein</fullName>
    </recommendedName>
</protein>
<evidence type="ECO:0000313" key="2">
    <source>
        <dbReference type="EMBL" id="CAD0307298.1"/>
    </source>
</evidence>
<evidence type="ECO:0000259" key="1">
    <source>
        <dbReference type="Pfam" id="PF07791"/>
    </source>
</evidence>
<sequence>MEEDNMTVQSGPKKGEFYTLMPDIRSNWKTSGVVFENEKELLTPPRRILRPVKGGIPPLRQTPLLVYDPKKGKMPRDLEGIYSGYWLVSERLKNVFEAVDPQGFEFAECEFRLPDGSVGPKHYLCDVVRVLDAVDEEASELKVEISDDFVNGKFYDLSGGAKLAFDKGVIGSAHIFRVPYSGILVVCDSVLREAVRHAGIGAKSHSDGLWFADAADQ</sequence>
<organism evidence="2">
    <name type="scientific">Xanthomonas hortorum pv. gardneri</name>
    <dbReference type="NCBI Taxonomy" id="2754056"/>
    <lineage>
        <taxon>Bacteria</taxon>
        <taxon>Pseudomonadati</taxon>
        <taxon>Pseudomonadota</taxon>
        <taxon>Gammaproteobacteria</taxon>
        <taxon>Lysobacterales</taxon>
        <taxon>Lysobacteraceae</taxon>
        <taxon>Xanthomonas</taxon>
    </lineage>
</organism>
<reference evidence="2" key="1">
    <citation type="submission" date="2020-07" db="EMBL/GenBank/DDBJ databases">
        <authorList>
            <person name="Pothier F. J."/>
        </authorList>
    </citation>
    <scope>NUCLEOTIDE SEQUENCE</scope>
    <source>
        <strain evidence="2">CFBP 8129</strain>
    </source>
</reference>
<proteinExistence type="predicted"/>
<dbReference type="InterPro" id="IPR012433">
    <property type="entry name" value="Imm11"/>
</dbReference>
<dbReference type="EMBL" id="LR828253">
    <property type="protein sequence ID" value="CAD0307290.1"/>
    <property type="molecule type" value="Genomic_DNA"/>
</dbReference>